<protein>
    <submittedName>
        <fullName evidence="1">Uncharacterized protein</fullName>
    </submittedName>
</protein>
<evidence type="ECO:0000313" key="1">
    <source>
        <dbReference type="EMBL" id="MCL1139087.1"/>
    </source>
</evidence>
<dbReference type="EMBL" id="JAKILB010000006">
    <property type="protein sequence ID" value="MCL1139087.1"/>
    <property type="molecule type" value="Genomic_DNA"/>
</dbReference>
<name>A0A9X1ZFS8_9GAMM</name>
<reference evidence="1" key="1">
    <citation type="submission" date="2022-01" db="EMBL/GenBank/DDBJ databases">
        <title>Whole genome-based taxonomy of the Shewanellaceae.</title>
        <authorList>
            <person name="Martin-Rodriguez A.J."/>
        </authorList>
    </citation>
    <scope>NUCLEOTIDE SEQUENCE</scope>
    <source>
        <strain evidence="1">KCTC 23973</strain>
    </source>
</reference>
<sequence>MMMNRYKLTNAVKAAIGIGALSLALVGCGSDGKDGEDGDNGNIGVDIQQASSLKANILHATITEGIVAVDFELLTANGVAVSGLRSI</sequence>
<comment type="caution">
    <text evidence="1">The sequence shown here is derived from an EMBL/GenBank/DDBJ whole genome shotgun (WGS) entry which is preliminary data.</text>
</comment>
<dbReference type="RefSeq" id="WP_248950259.1">
    <property type="nucleotide sequence ID" value="NZ_JAKILB010000006.1"/>
</dbReference>
<accession>A0A9X1ZFS8</accession>
<dbReference type="Proteomes" id="UP001139293">
    <property type="component" value="Unassembled WGS sequence"/>
</dbReference>
<evidence type="ECO:0000313" key="2">
    <source>
        <dbReference type="Proteomes" id="UP001139293"/>
    </source>
</evidence>
<keyword evidence="2" id="KW-1185">Reference proteome</keyword>
<organism evidence="1 2">
    <name type="scientific">Shewanella pneumatophori</name>
    <dbReference type="NCBI Taxonomy" id="314092"/>
    <lineage>
        <taxon>Bacteria</taxon>
        <taxon>Pseudomonadati</taxon>
        <taxon>Pseudomonadota</taxon>
        <taxon>Gammaproteobacteria</taxon>
        <taxon>Alteromonadales</taxon>
        <taxon>Shewanellaceae</taxon>
        <taxon>Shewanella</taxon>
    </lineage>
</organism>
<gene>
    <name evidence="1" type="ORF">L2740_11085</name>
</gene>
<proteinExistence type="predicted"/>
<dbReference type="AlphaFoldDB" id="A0A9X1ZFS8"/>
<dbReference type="PROSITE" id="PS51257">
    <property type="entry name" value="PROKAR_LIPOPROTEIN"/>
    <property type="match status" value="1"/>
</dbReference>